<accession>A0ABP3TS18</accession>
<name>A0ABP3TS18_9CLOT</name>
<dbReference type="RefSeq" id="WP_343765469.1">
    <property type="nucleotide sequence ID" value="NZ_BAAACF010000001.1"/>
</dbReference>
<gene>
    <name evidence="2" type="ORF">GCM10008905_01800</name>
</gene>
<dbReference type="EMBL" id="BAAACF010000001">
    <property type="protein sequence ID" value="GAA0716842.1"/>
    <property type="molecule type" value="Genomic_DNA"/>
</dbReference>
<dbReference type="NCBIfam" id="TIGR00277">
    <property type="entry name" value="HDIG"/>
    <property type="match status" value="1"/>
</dbReference>
<sequence length="193" mass="21922">MGNKIPTRTEAYELLKKYNKSQSLITHAIAVEAVMIHFAELLGEEDKEKWGIIGLIHDIDYEMYPEEHCKKAREILMENNYPEEYIHAVESHGWGICVDVEPVKTMEKVLYTIDELTGLITATVLLRPSKSIHDLEIKSVKKKWKQKGFAAGVNREVIQKGAEMLGMDMDTIIGETIKSMQSVAEEIGLKGEF</sequence>
<dbReference type="InterPro" id="IPR006675">
    <property type="entry name" value="HDIG_dom"/>
</dbReference>
<comment type="caution">
    <text evidence="2">The sequence shown here is derived from an EMBL/GenBank/DDBJ whole genome shotgun (WGS) entry which is preliminary data.</text>
</comment>
<organism evidence="2 3">
    <name type="scientific">Clostridium malenominatum</name>
    <dbReference type="NCBI Taxonomy" id="1539"/>
    <lineage>
        <taxon>Bacteria</taxon>
        <taxon>Bacillati</taxon>
        <taxon>Bacillota</taxon>
        <taxon>Clostridia</taxon>
        <taxon>Eubacteriales</taxon>
        <taxon>Clostridiaceae</taxon>
        <taxon>Clostridium</taxon>
    </lineage>
</organism>
<evidence type="ECO:0000313" key="2">
    <source>
        <dbReference type="EMBL" id="GAA0716842.1"/>
    </source>
</evidence>
<keyword evidence="3" id="KW-1185">Reference proteome</keyword>
<evidence type="ECO:0000259" key="1">
    <source>
        <dbReference type="Pfam" id="PF01966"/>
    </source>
</evidence>
<dbReference type="PANTHER" id="PTHR38659">
    <property type="entry name" value="METAL-DEPENDENT PHOSPHOHYDROLASE"/>
    <property type="match status" value="1"/>
</dbReference>
<proteinExistence type="predicted"/>
<dbReference type="Pfam" id="PF01966">
    <property type="entry name" value="HD"/>
    <property type="match status" value="1"/>
</dbReference>
<reference evidence="3" key="1">
    <citation type="journal article" date="2019" name="Int. J. Syst. Evol. Microbiol.">
        <title>The Global Catalogue of Microorganisms (GCM) 10K type strain sequencing project: providing services to taxonomists for standard genome sequencing and annotation.</title>
        <authorList>
            <consortium name="The Broad Institute Genomics Platform"/>
            <consortium name="The Broad Institute Genome Sequencing Center for Infectious Disease"/>
            <person name="Wu L."/>
            <person name="Ma J."/>
        </authorList>
    </citation>
    <scope>NUCLEOTIDE SEQUENCE [LARGE SCALE GENOMIC DNA]</scope>
    <source>
        <strain evidence="3">JCM 1405</strain>
    </source>
</reference>
<dbReference type="Proteomes" id="UP001500339">
    <property type="component" value="Unassembled WGS sequence"/>
</dbReference>
<dbReference type="SUPFAM" id="SSF109604">
    <property type="entry name" value="HD-domain/PDEase-like"/>
    <property type="match status" value="1"/>
</dbReference>
<feature type="domain" description="HD" evidence="1">
    <location>
        <begin position="25"/>
        <end position="92"/>
    </location>
</feature>
<dbReference type="Gene3D" id="1.10.3210.10">
    <property type="entry name" value="Hypothetical protein af1432"/>
    <property type="match status" value="1"/>
</dbReference>
<evidence type="ECO:0000313" key="3">
    <source>
        <dbReference type="Proteomes" id="UP001500339"/>
    </source>
</evidence>
<protein>
    <submittedName>
        <fullName evidence="2">HDIG domain-containing protein</fullName>
    </submittedName>
</protein>
<dbReference type="InterPro" id="IPR006674">
    <property type="entry name" value="HD_domain"/>
</dbReference>
<dbReference type="PANTHER" id="PTHR38659:SF2">
    <property type="entry name" value="HDIG DOMAIN PROTEIN"/>
    <property type="match status" value="1"/>
</dbReference>